<protein>
    <submittedName>
        <fullName evidence="2">Uncharacterized protein</fullName>
    </submittedName>
</protein>
<gene>
    <name evidence="2" type="ORF">T10_5664</name>
</gene>
<evidence type="ECO:0000256" key="1">
    <source>
        <dbReference type="SAM" id="MobiDB-lite"/>
    </source>
</evidence>
<name>A0A0V1N8F3_9BILA</name>
<dbReference type="Proteomes" id="UP000054843">
    <property type="component" value="Unassembled WGS sequence"/>
</dbReference>
<dbReference type="AlphaFoldDB" id="A0A0V1N8F3"/>
<sequence>MIRKGQFSLARPVEQNGQASGHGSPDELGCRLLVEQLILALVVFVDKKHRFACALFTCQLLSCESAPALPWQM</sequence>
<organism evidence="2 3">
    <name type="scientific">Trichinella papuae</name>
    <dbReference type="NCBI Taxonomy" id="268474"/>
    <lineage>
        <taxon>Eukaryota</taxon>
        <taxon>Metazoa</taxon>
        <taxon>Ecdysozoa</taxon>
        <taxon>Nematoda</taxon>
        <taxon>Enoplea</taxon>
        <taxon>Dorylaimia</taxon>
        <taxon>Trichinellida</taxon>
        <taxon>Trichinellidae</taxon>
        <taxon>Trichinella</taxon>
    </lineage>
</organism>
<proteinExistence type="predicted"/>
<comment type="caution">
    <text evidence="2">The sequence shown here is derived from an EMBL/GenBank/DDBJ whole genome shotgun (WGS) entry which is preliminary data.</text>
</comment>
<evidence type="ECO:0000313" key="3">
    <source>
        <dbReference type="Proteomes" id="UP000054843"/>
    </source>
</evidence>
<accession>A0A0V1N8F3</accession>
<feature type="region of interest" description="Disordered" evidence="1">
    <location>
        <begin position="1"/>
        <end position="24"/>
    </location>
</feature>
<dbReference type="EMBL" id="JYDO01000003">
    <property type="protein sequence ID" value="KRZ80251.1"/>
    <property type="molecule type" value="Genomic_DNA"/>
</dbReference>
<reference evidence="2 3" key="1">
    <citation type="submission" date="2015-01" db="EMBL/GenBank/DDBJ databases">
        <title>Evolution of Trichinella species and genotypes.</title>
        <authorList>
            <person name="Korhonen P.K."/>
            <person name="Edoardo P."/>
            <person name="Giuseppe L.R."/>
            <person name="Gasser R.B."/>
        </authorList>
    </citation>
    <scope>NUCLEOTIDE SEQUENCE [LARGE SCALE GENOMIC DNA]</scope>
    <source>
        <strain evidence="2">ISS1980</strain>
    </source>
</reference>
<keyword evidence="3" id="KW-1185">Reference proteome</keyword>
<evidence type="ECO:0000313" key="2">
    <source>
        <dbReference type="EMBL" id="KRZ80251.1"/>
    </source>
</evidence>